<dbReference type="AlphaFoldDB" id="A0A6L6PCD6"/>
<dbReference type="InterPro" id="IPR022770">
    <property type="entry name" value="IucA/IucC-like_C"/>
</dbReference>
<dbReference type="InterPro" id="IPR007310">
    <property type="entry name" value="Aerobactin_biosyn_IucA/IucC_N"/>
</dbReference>
<dbReference type="Gene3D" id="6.10.250.3370">
    <property type="match status" value="1"/>
</dbReference>
<comment type="pathway">
    <text evidence="1">Siderophore biosynthesis.</text>
</comment>
<dbReference type="PANTHER" id="PTHR34384">
    <property type="entry name" value="L-2,3-DIAMINOPROPANOATE--CITRATE LIGASE"/>
    <property type="match status" value="1"/>
</dbReference>
<organism evidence="4 5">
    <name type="scientific">Duganella radicis</name>
    <dbReference type="NCBI Taxonomy" id="551988"/>
    <lineage>
        <taxon>Bacteria</taxon>
        <taxon>Pseudomonadati</taxon>
        <taxon>Pseudomonadota</taxon>
        <taxon>Betaproteobacteria</taxon>
        <taxon>Burkholderiales</taxon>
        <taxon>Oxalobacteraceae</taxon>
        <taxon>Telluria group</taxon>
        <taxon>Duganella</taxon>
    </lineage>
</organism>
<proteinExistence type="predicted"/>
<evidence type="ECO:0000313" key="4">
    <source>
        <dbReference type="EMBL" id="MTV36746.1"/>
    </source>
</evidence>
<evidence type="ECO:0000259" key="3">
    <source>
        <dbReference type="Pfam" id="PF06276"/>
    </source>
</evidence>
<dbReference type="PANTHER" id="PTHR34384:SF6">
    <property type="entry name" value="STAPHYLOFERRIN B SYNTHASE"/>
    <property type="match status" value="1"/>
</dbReference>
<dbReference type="Gene3D" id="1.10.510.40">
    <property type="match status" value="1"/>
</dbReference>
<dbReference type="Proteomes" id="UP000475582">
    <property type="component" value="Unassembled WGS sequence"/>
</dbReference>
<dbReference type="RefSeq" id="WP_155462098.1">
    <property type="nucleotide sequence ID" value="NZ_WNKY01000002.1"/>
</dbReference>
<dbReference type="GO" id="GO:0016881">
    <property type="term" value="F:acid-amino acid ligase activity"/>
    <property type="evidence" value="ECO:0007669"/>
    <property type="project" value="UniProtKB-ARBA"/>
</dbReference>
<dbReference type="InterPro" id="IPR037455">
    <property type="entry name" value="LucA/IucC-like"/>
</dbReference>
<dbReference type="Pfam" id="PF06276">
    <property type="entry name" value="FhuF"/>
    <property type="match status" value="1"/>
</dbReference>
<keyword evidence="5" id="KW-1185">Reference proteome</keyword>
<evidence type="ECO:0000256" key="1">
    <source>
        <dbReference type="ARBA" id="ARBA00004924"/>
    </source>
</evidence>
<sequence>MQISEAKAISSPAEGTGPQWIAALQSPRYGQVEQRVVRQLLQALIYEGVLECEYARGEFVVTGRGADGKTVRLRCPGEMKSSFGLVKLDGGPVLRTTRDEDARPATLADVCTEILGTLPPSERLSAFMEELEQTLLKDLQAHSQERPPLPPPAQRGYDELEGDIMDAHLYHPSYKSRIGFSLDDNRRYGPEFKQALQLQWIAVPRRLGRVNHSAHTSYEALIRQELGEADYGRFAATLRQAGKSIDDHLLLPVHPWQWQQRIAALFHAELASGEIVLLGHGQDSYRAQQSIRTLANHSAADKAYVKLSLSITNTSTSRILAAHTVMNGPIVTDWLHGLIAQDAYARELDFVILGEVLGVSFDYDRLPEVRAGKAYGTLGAIWRQSLHPYLRAGEAAVPFNGLCHVDDDGRPLADPWIARHGGRAWTERMLQVTVNPIIHMLLAHGIGMESHAQNIVLIHRDGWPTRIALKDFHDGVRYSPAHLGQPERTPALVPLPPSHARINRNSFILTDDLDAVRDFSCDAFFFICMAETAIFLARHYDLPEQEYWAMTAGVIHDYQRRHPQHAARFRAFDLFAPTFQVEELTKRRLLGDSEPRFRQVPNPLHPFRDAP</sequence>
<dbReference type="GO" id="GO:0019290">
    <property type="term" value="P:siderophore biosynthetic process"/>
    <property type="evidence" value="ECO:0007669"/>
    <property type="project" value="InterPro"/>
</dbReference>
<evidence type="ECO:0000259" key="2">
    <source>
        <dbReference type="Pfam" id="PF04183"/>
    </source>
</evidence>
<reference evidence="4 5" key="1">
    <citation type="submission" date="2019-11" db="EMBL/GenBank/DDBJ databases">
        <title>Type strains purchased from KCTC, JCM and DSMZ.</title>
        <authorList>
            <person name="Lu H."/>
        </authorList>
    </citation>
    <scope>NUCLEOTIDE SEQUENCE [LARGE SCALE GENOMIC DNA]</scope>
    <source>
        <strain evidence="4 5">KCTC 22382</strain>
    </source>
</reference>
<evidence type="ECO:0000313" key="5">
    <source>
        <dbReference type="Proteomes" id="UP000475582"/>
    </source>
</evidence>
<feature type="domain" description="Aerobactin siderophore biosynthesis IucA/IucC N-terminal" evidence="2">
    <location>
        <begin position="157"/>
        <end position="404"/>
    </location>
</feature>
<name>A0A6L6PCD6_9BURK</name>
<dbReference type="EMBL" id="WNKY01000002">
    <property type="protein sequence ID" value="MTV36746.1"/>
    <property type="molecule type" value="Genomic_DNA"/>
</dbReference>
<gene>
    <name evidence="4" type="ORF">GM676_03990</name>
</gene>
<protein>
    <submittedName>
        <fullName evidence="4">IucA/IucC family siderophore biosynthesis protein</fullName>
    </submittedName>
</protein>
<dbReference type="Pfam" id="PF04183">
    <property type="entry name" value="IucA_IucC"/>
    <property type="match status" value="1"/>
</dbReference>
<dbReference type="Gene3D" id="3.30.310.280">
    <property type="match status" value="1"/>
</dbReference>
<dbReference type="OrthoDB" id="495728at2"/>
<feature type="domain" description="Aerobactin siderophore biosynthesis IucA/IucC-like C-terminal" evidence="3">
    <location>
        <begin position="424"/>
        <end position="594"/>
    </location>
</feature>
<comment type="caution">
    <text evidence="4">The sequence shown here is derived from an EMBL/GenBank/DDBJ whole genome shotgun (WGS) entry which is preliminary data.</text>
</comment>
<accession>A0A6L6PCD6</accession>